<proteinExistence type="predicted"/>
<gene>
    <name evidence="1" type="ORF">ELS20_11390</name>
</gene>
<name>A0A482TDH4_HALHI</name>
<comment type="caution">
    <text evidence="1">The sequence shown here is derived from an EMBL/GenBank/DDBJ whole genome shotgun (WGS) entry which is preliminary data.</text>
</comment>
<dbReference type="EMBL" id="RZIG01000002">
    <property type="protein sequence ID" value="RYJ10535.1"/>
    <property type="molecule type" value="Genomic_DNA"/>
</dbReference>
<reference evidence="1 2" key="1">
    <citation type="submission" date="2018-12" db="EMBL/GenBank/DDBJ databases">
        <title>Draft genome sequence of Haloarcula hispinica strain 18.1, an halophilic archaeon isolated from Chott El Jerid of Southern Tunisia.</title>
        <authorList>
            <person name="Najjari A."/>
            <person name="Ben Dhia O."/>
            <person name="Ferjani R."/>
            <person name="Mahjoubi M."/>
            <person name="Sghaier H."/>
            <person name="Elshahed M."/>
            <person name="Ouzari H.I."/>
            <person name="Cherid A."/>
            <person name="Youssef N."/>
        </authorList>
    </citation>
    <scope>NUCLEOTIDE SEQUENCE [LARGE SCALE GENOMIC DNA]</scope>
    <source>
        <strain evidence="1 2">18.1</strain>
    </source>
</reference>
<sequence>MASYTIARANAATTTDDRLAGTFEQVLAPSTVASQERPQEPLTVADAPSDVHDVKRSAVVREGHTEHEHDRGLLRQVQNRAATVTDSTTTSGVVIPGDFYAVDIRVIDPDGEPLKSVDWVMSAGVFPTAAKIDEEGFGTLWLLAVEYQAFMGVAERDDGNVDYTWYSRSEEQEPINPIKDDSGTIVLEPAELKGMFAGGGPAMGGFLG</sequence>
<dbReference type="AlphaFoldDB" id="A0A482TDH4"/>
<evidence type="ECO:0000313" key="1">
    <source>
        <dbReference type="EMBL" id="RYJ10535.1"/>
    </source>
</evidence>
<protein>
    <submittedName>
        <fullName evidence="1">Uncharacterized protein</fullName>
    </submittedName>
</protein>
<dbReference type="RefSeq" id="WP_129755676.1">
    <property type="nucleotide sequence ID" value="NZ_JAFKAA010000002.1"/>
</dbReference>
<dbReference type="Proteomes" id="UP000293535">
    <property type="component" value="Unassembled WGS sequence"/>
</dbReference>
<evidence type="ECO:0000313" key="2">
    <source>
        <dbReference type="Proteomes" id="UP000293535"/>
    </source>
</evidence>
<organism evidence="1 2">
    <name type="scientific">Haloarcula hispanica</name>
    <dbReference type="NCBI Taxonomy" id="51589"/>
    <lineage>
        <taxon>Archaea</taxon>
        <taxon>Methanobacteriati</taxon>
        <taxon>Methanobacteriota</taxon>
        <taxon>Stenosarchaea group</taxon>
        <taxon>Halobacteria</taxon>
        <taxon>Halobacteriales</taxon>
        <taxon>Haloarculaceae</taxon>
        <taxon>Haloarcula</taxon>
    </lineage>
</organism>
<accession>A0A482TDH4</accession>